<proteinExistence type="predicted"/>
<gene>
    <name evidence="3" type="ORF">HKX05_19600</name>
    <name evidence="4" type="ORF">HLV41_18775</name>
</gene>
<keyword evidence="2" id="KW-0732">Signal</keyword>
<accession>A0A7Y7QYR3</accession>
<dbReference type="Proteomes" id="UP000557656">
    <property type="component" value="Unassembled WGS sequence"/>
</dbReference>
<name>A0A7Y7QYR3_9SPHN</name>
<evidence type="ECO:0000313" key="5">
    <source>
        <dbReference type="Proteomes" id="UP000531581"/>
    </source>
</evidence>
<organism evidence="4 5">
    <name type="scientific">Sphingomonas sanguinis</name>
    <dbReference type="NCBI Taxonomy" id="33051"/>
    <lineage>
        <taxon>Bacteria</taxon>
        <taxon>Pseudomonadati</taxon>
        <taxon>Pseudomonadota</taxon>
        <taxon>Alphaproteobacteria</taxon>
        <taxon>Sphingomonadales</taxon>
        <taxon>Sphingomonadaceae</taxon>
        <taxon>Sphingomonas</taxon>
    </lineage>
</organism>
<evidence type="ECO:0000313" key="6">
    <source>
        <dbReference type="Proteomes" id="UP000557656"/>
    </source>
</evidence>
<dbReference type="Pfam" id="PF06986">
    <property type="entry name" value="F_T4SS_TraN"/>
    <property type="match status" value="1"/>
</dbReference>
<evidence type="ECO:0000313" key="4">
    <source>
        <dbReference type="EMBL" id="NVP33083.1"/>
    </source>
</evidence>
<dbReference type="AlphaFoldDB" id="A0A7Y7QYR3"/>
<dbReference type="Proteomes" id="UP000531581">
    <property type="component" value="Unassembled WGS sequence"/>
</dbReference>
<feature type="signal peptide" evidence="2">
    <location>
        <begin position="1"/>
        <end position="22"/>
    </location>
</feature>
<sequence length="628" mass="67719">MTLRPLLSTFLGICLVVGPAAAQQMTVEQAREEGKALGNAKRQDGSLVPTTDAQASAVPGYTGTDQPQSTYFDDPDALVAAGTAQRSTNDAYRTATDQGHTRATFSNSEILATTSRATAVENDPEAYLQGESIGAESGQCQPLPPGSGTNGYYEATCNQGTKVTEEPRSCSIRMVPHIVNTERWFYFGAPDSNEGNGFAKNSLMQAKVAQGICRAEPVSMHVCDAQIELGAGGDDVEGYRRYCKRLSSMNKGPAQLYSCSSAIPDGEIPAHQNYKTGTKYYKKEGESSVSVTREESGCSALASDSLCTQTSGEDVCTEGPETRVFDGVSVTQACWAWKRDFSCHVFTAGNDCGDLEGNRQCTYLRDECLDDPRDGACKVTEKVYKCPIPDGANPADKQYICGDDVYCINGDCEPIVREASTEFKDALVALHSIDQAGKEFDPNNLTVFSGERNTCHKPVFGLVNCCAGKTSGLLTAAAGGAALAGGPAAIAALATPFLSVFMCSQKEMQLDINDRMGFCHKVGTYCSDSFLGVCTSKSTAYCCFESKLSRILQEQGRPQINKLWGAPKKEQCKGFTIDEFARLDLSVMDFTEVYAEFIDAAKLPDEVQTMTEIQQKIQNYYDLHGGQP</sequence>
<evidence type="ECO:0000256" key="2">
    <source>
        <dbReference type="SAM" id="SignalP"/>
    </source>
</evidence>
<dbReference type="RefSeq" id="WP_170172243.1">
    <property type="nucleotide sequence ID" value="NZ_JABEOV010000035.1"/>
</dbReference>
<feature type="region of interest" description="Disordered" evidence="1">
    <location>
        <begin position="33"/>
        <end position="67"/>
    </location>
</feature>
<keyword evidence="6" id="KW-1185">Reference proteome</keyword>
<comment type="caution">
    <text evidence="4">The sequence shown here is derived from an EMBL/GenBank/DDBJ whole genome shotgun (WGS) entry which is preliminary data.</text>
</comment>
<dbReference type="InterPro" id="IPR014121">
    <property type="entry name" value="TraN_Ftype"/>
</dbReference>
<evidence type="ECO:0000256" key="1">
    <source>
        <dbReference type="SAM" id="MobiDB-lite"/>
    </source>
</evidence>
<protein>
    <submittedName>
        <fullName evidence="4">Conjugal transfer protein TraN</fullName>
    </submittedName>
</protein>
<dbReference type="EMBL" id="JABEOV010000035">
    <property type="protein sequence ID" value="NNG55550.1"/>
    <property type="molecule type" value="Genomic_DNA"/>
</dbReference>
<feature type="chain" id="PRO_5030765938" evidence="2">
    <location>
        <begin position="23"/>
        <end position="628"/>
    </location>
</feature>
<dbReference type="NCBIfam" id="NF009013">
    <property type="entry name" value="PRK12355.2-4"/>
    <property type="match status" value="1"/>
</dbReference>
<reference evidence="5 6" key="1">
    <citation type="submission" date="2020-05" db="EMBL/GenBank/DDBJ databases">
        <title>Draft Genome Sequences of Sphingomonas sp. Isolated from the International Space Station.</title>
        <authorList>
            <person name="Bijlani S."/>
            <person name="Singh N.K."/>
            <person name="Mason C.E."/>
            <person name="Wang C.C."/>
            <person name="Venkateswaran K."/>
        </authorList>
    </citation>
    <scope>NUCLEOTIDE SEQUENCE [LARGE SCALE GENOMIC DNA]</scope>
    <source>
        <strain evidence="3 6">IIF7SW-B5</strain>
        <strain evidence="4">ISS-IIF7SWP</strain>
    </source>
</reference>
<evidence type="ECO:0000313" key="3">
    <source>
        <dbReference type="EMBL" id="NNG55550.1"/>
    </source>
</evidence>
<dbReference type="EMBL" id="JABYQV010000025">
    <property type="protein sequence ID" value="NVP33083.1"/>
    <property type="molecule type" value="Genomic_DNA"/>
</dbReference>